<dbReference type="InterPro" id="IPR043147">
    <property type="entry name" value="Penicillin_amidase_A-knob"/>
</dbReference>
<evidence type="ECO:0000313" key="5">
    <source>
        <dbReference type="EMBL" id="MBD7986466.1"/>
    </source>
</evidence>
<comment type="similarity">
    <text evidence="1">Belongs to the peptidase S45 family.</text>
</comment>
<organism evidence="5 6">
    <name type="scientific">Luteimonas colneyensis</name>
    <dbReference type="NCBI Taxonomy" id="2762230"/>
    <lineage>
        <taxon>Bacteria</taxon>
        <taxon>Pseudomonadati</taxon>
        <taxon>Pseudomonadota</taxon>
        <taxon>Gammaproteobacteria</taxon>
        <taxon>Lysobacterales</taxon>
        <taxon>Lysobacteraceae</taxon>
        <taxon>Luteimonas</taxon>
    </lineage>
</organism>
<dbReference type="InterPro" id="IPR043146">
    <property type="entry name" value="Penicillin_amidase_N_B-knob"/>
</dbReference>
<dbReference type="Proteomes" id="UP000647183">
    <property type="component" value="Unassembled WGS sequence"/>
</dbReference>
<dbReference type="Gene3D" id="1.10.1400.10">
    <property type="match status" value="1"/>
</dbReference>
<dbReference type="Gene3D" id="1.10.439.10">
    <property type="entry name" value="Penicillin Amidohydrolase, domain 1"/>
    <property type="match status" value="1"/>
</dbReference>
<dbReference type="PIRSF" id="PIRSF001227">
    <property type="entry name" value="Pen_acylase"/>
    <property type="match status" value="1"/>
</dbReference>
<protein>
    <submittedName>
        <fullName evidence="5">Penicillin acylase family protein</fullName>
    </submittedName>
</protein>
<comment type="subunit">
    <text evidence="4">Heterodimer of an alpha subunit and a beta subunit processed from the same precursor.</text>
</comment>
<gene>
    <name evidence="5" type="ORF">H9645_00285</name>
</gene>
<comment type="caution">
    <text evidence="5">The sequence shown here is derived from an EMBL/GenBank/DDBJ whole genome shotgun (WGS) entry which is preliminary data.</text>
</comment>
<dbReference type="InterPro" id="IPR002692">
    <property type="entry name" value="S45"/>
</dbReference>
<dbReference type="PANTHER" id="PTHR34218:SF4">
    <property type="entry name" value="ACYL-HOMOSERINE LACTONE ACYLASE QUIP"/>
    <property type="match status" value="1"/>
</dbReference>
<dbReference type="Gene3D" id="3.60.20.10">
    <property type="entry name" value="Glutamine Phosphoribosylpyrophosphate, subunit 1, domain 1"/>
    <property type="match status" value="1"/>
</dbReference>
<accession>A0ABR8UEM7</accession>
<dbReference type="SUPFAM" id="SSF56235">
    <property type="entry name" value="N-terminal nucleophile aminohydrolases (Ntn hydrolases)"/>
    <property type="match status" value="1"/>
</dbReference>
<dbReference type="RefSeq" id="WP_191727758.1">
    <property type="nucleotide sequence ID" value="NZ_JACSQJ010000001.1"/>
</dbReference>
<dbReference type="InterPro" id="IPR023343">
    <property type="entry name" value="Penicillin_amidase_dom1"/>
</dbReference>
<evidence type="ECO:0000256" key="3">
    <source>
        <dbReference type="ARBA" id="ARBA00023145"/>
    </source>
</evidence>
<dbReference type="Gene3D" id="2.30.120.10">
    <property type="match status" value="1"/>
</dbReference>
<sequence>MLLRWTLRIALALAALALLLFLATWWLLRGSLPRLDGETALPGLSAPVAISRDALGVVTVAASGEADAMRALGYVHAQERFFEMDLMRRSPAGELSALFGAAALDTDRRHRVHRMRSRAREAVDAAPAPERELLTAYAEGINAGLGDMRVRPWAYLLLRARPAPWRPEDSVLVGHAMYFDLQDAGNARELALWRIRPHLPEALHALVAHAGSDWDSPLLGRAIGDAVLPGPEAVDLRRLPAPSDGVALGMPGDDPAAVGSNNFAVAGTLTLHGAALVADDMHLGLRAPGIWFRARLRYPDARAPGGQVDVSGFTLPGLPAVIVGSNGHVAWGFTNSYGDYLDWALEAPCAESVTAVADDGGAAAGDCTPLVVHREPIEVAGGEPEVLEVEESAWGPVLHRTGDGRVLTLRWTAHLPGAINLGLAGMARVPDVERALVLARDIALPNQNLVVGDRAGRIAWRLLGPVPRRGAGCEPTAPVDPATTGCTPWPMSTRHGPAVASPTADRIWTANARVVDGTALATIGDGGYALGARGAQIRDALRARDRFDERDLLTIQLDDRALFLERWHALLLERARVQDAPALRALADASADWDGRASVDSTGYRLVRAWRNAVNERVSLGLLAPARAALGDAFEMPALPQLEGVAWPLVTQRPPHLLPSQYADWDALFEESAAAVRDELAPAGPLAERSWGEANTARICHPLAQALPGPLRQTLCMPADPLPGDSHMPRVQAPAMGASQRMVVAPGREAEGIIHQPGGQSGHPLSPFWGAGHQDWVSGRPSPFLPGPARHSLVLEGR</sequence>
<dbReference type="InterPro" id="IPR014395">
    <property type="entry name" value="Pen/GL7ACA/AHL_acylase"/>
</dbReference>
<dbReference type="CDD" id="cd03747">
    <property type="entry name" value="Ntn_PGA_like"/>
    <property type="match status" value="1"/>
</dbReference>
<dbReference type="InterPro" id="IPR029055">
    <property type="entry name" value="Ntn_hydrolases_N"/>
</dbReference>
<evidence type="ECO:0000313" key="6">
    <source>
        <dbReference type="Proteomes" id="UP000647183"/>
    </source>
</evidence>
<keyword evidence="3" id="KW-0865">Zymogen</keyword>
<evidence type="ECO:0000256" key="4">
    <source>
        <dbReference type="ARBA" id="ARBA00038735"/>
    </source>
</evidence>
<reference evidence="5 6" key="1">
    <citation type="submission" date="2020-08" db="EMBL/GenBank/DDBJ databases">
        <title>A Genomic Blueprint of the Chicken Gut Microbiome.</title>
        <authorList>
            <person name="Gilroy R."/>
            <person name="Ravi A."/>
            <person name="Getino M."/>
            <person name="Pursley I."/>
            <person name="Horton D.L."/>
            <person name="Alikhan N.-F."/>
            <person name="Baker D."/>
            <person name="Gharbi K."/>
            <person name="Hall N."/>
            <person name="Watson M."/>
            <person name="Adriaenssens E.M."/>
            <person name="Foster-Nyarko E."/>
            <person name="Jarju S."/>
            <person name="Secka A."/>
            <person name="Antonio M."/>
            <person name="Oren A."/>
            <person name="Chaudhuri R."/>
            <person name="La Ragione R.M."/>
            <person name="Hildebrand F."/>
            <person name="Pallen M.J."/>
        </authorList>
    </citation>
    <scope>NUCLEOTIDE SEQUENCE [LARGE SCALE GENOMIC DNA]</scope>
    <source>
        <strain evidence="5 6">Sa2BVA3</strain>
    </source>
</reference>
<keyword evidence="2" id="KW-0378">Hydrolase</keyword>
<dbReference type="Pfam" id="PF01804">
    <property type="entry name" value="Penicil_amidase"/>
    <property type="match status" value="1"/>
</dbReference>
<proteinExistence type="inferred from homology"/>
<keyword evidence="6" id="KW-1185">Reference proteome</keyword>
<dbReference type="EMBL" id="JACSQJ010000001">
    <property type="protein sequence ID" value="MBD7986466.1"/>
    <property type="molecule type" value="Genomic_DNA"/>
</dbReference>
<dbReference type="PANTHER" id="PTHR34218">
    <property type="entry name" value="PEPTIDASE S45 PENICILLIN AMIDASE"/>
    <property type="match status" value="1"/>
</dbReference>
<name>A0ABR8UEM7_9GAMM</name>
<evidence type="ECO:0000256" key="2">
    <source>
        <dbReference type="ARBA" id="ARBA00022801"/>
    </source>
</evidence>
<evidence type="ECO:0000256" key="1">
    <source>
        <dbReference type="ARBA" id="ARBA00006586"/>
    </source>
</evidence>